<evidence type="ECO:0000313" key="1">
    <source>
        <dbReference type="EMBL" id="GFR72189.1"/>
    </source>
</evidence>
<accession>A0AAV4FGX2</accession>
<comment type="caution">
    <text evidence="1">The sequence shown here is derived from an EMBL/GenBank/DDBJ whole genome shotgun (WGS) entry which is preliminary data.</text>
</comment>
<sequence>MAGVEVGGRNITNLRYAEGAVLIANSQENLQALLSVVTYESESMGLQLNARRTECMVVGLYVSKKQANPQCVIQCKNTKIKQVENFKCLGFTMPSNAICDQEIKKRIAVSKEVFTKMGTIFKNRDIH</sequence>
<protein>
    <submittedName>
        <fullName evidence="1">Catenin (Cadherin-associated protein), alpha 3</fullName>
    </submittedName>
</protein>
<reference evidence="1 2" key="1">
    <citation type="journal article" date="2021" name="Elife">
        <title>Chloroplast acquisition without the gene transfer in kleptoplastic sea slugs, Plakobranchus ocellatus.</title>
        <authorList>
            <person name="Maeda T."/>
            <person name="Takahashi S."/>
            <person name="Yoshida T."/>
            <person name="Shimamura S."/>
            <person name="Takaki Y."/>
            <person name="Nagai Y."/>
            <person name="Toyoda A."/>
            <person name="Suzuki Y."/>
            <person name="Arimoto A."/>
            <person name="Ishii H."/>
            <person name="Satoh N."/>
            <person name="Nishiyama T."/>
            <person name="Hasebe M."/>
            <person name="Maruyama T."/>
            <person name="Minagawa J."/>
            <person name="Obokata J."/>
            <person name="Shigenobu S."/>
        </authorList>
    </citation>
    <scope>NUCLEOTIDE SEQUENCE [LARGE SCALE GENOMIC DNA]</scope>
</reference>
<name>A0AAV4FGX2_9GAST</name>
<proteinExistence type="predicted"/>
<gene>
    <name evidence="1" type="ORF">ElyMa_005699500</name>
</gene>
<evidence type="ECO:0000313" key="2">
    <source>
        <dbReference type="Proteomes" id="UP000762676"/>
    </source>
</evidence>
<dbReference type="EMBL" id="BMAT01011398">
    <property type="protein sequence ID" value="GFR72189.1"/>
    <property type="molecule type" value="Genomic_DNA"/>
</dbReference>
<dbReference type="PANTHER" id="PTHR47027:SF8">
    <property type="entry name" value="RIBONUCLEASE H"/>
    <property type="match status" value="1"/>
</dbReference>
<dbReference type="PANTHER" id="PTHR47027">
    <property type="entry name" value="REVERSE TRANSCRIPTASE DOMAIN-CONTAINING PROTEIN"/>
    <property type="match status" value="1"/>
</dbReference>
<organism evidence="1 2">
    <name type="scientific">Elysia marginata</name>
    <dbReference type="NCBI Taxonomy" id="1093978"/>
    <lineage>
        <taxon>Eukaryota</taxon>
        <taxon>Metazoa</taxon>
        <taxon>Spiralia</taxon>
        <taxon>Lophotrochozoa</taxon>
        <taxon>Mollusca</taxon>
        <taxon>Gastropoda</taxon>
        <taxon>Heterobranchia</taxon>
        <taxon>Euthyneura</taxon>
        <taxon>Panpulmonata</taxon>
        <taxon>Sacoglossa</taxon>
        <taxon>Placobranchoidea</taxon>
        <taxon>Plakobranchidae</taxon>
        <taxon>Elysia</taxon>
    </lineage>
</organism>
<dbReference type="AlphaFoldDB" id="A0AAV4FGX2"/>
<keyword evidence="2" id="KW-1185">Reference proteome</keyword>
<dbReference type="Proteomes" id="UP000762676">
    <property type="component" value="Unassembled WGS sequence"/>
</dbReference>